<dbReference type="PIRSF" id="PIRSF000137">
    <property type="entry name" value="Alcohol_oxidase"/>
    <property type="match status" value="1"/>
</dbReference>
<evidence type="ECO:0000256" key="2">
    <source>
        <dbReference type="SAM" id="SignalP"/>
    </source>
</evidence>
<comment type="similarity">
    <text evidence="1">Belongs to the GMC oxidoreductase family.</text>
</comment>
<keyword evidence="5" id="KW-1185">Reference proteome</keyword>
<dbReference type="Pfam" id="PF00732">
    <property type="entry name" value="GMC_oxred_N"/>
    <property type="match status" value="1"/>
</dbReference>
<dbReference type="Gene3D" id="3.30.560.10">
    <property type="entry name" value="Glucose Oxidase, domain 3"/>
    <property type="match status" value="1"/>
</dbReference>
<dbReference type="SUPFAM" id="SSF51905">
    <property type="entry name" value="FAD/NAD(P)-binding domain"/>
    <property type="match status" value="1"/>
</dbReference>
<dbReference type="SUPFAM" id="SSF54373">
    <property type="entry name" value="FAD-linked reductases, C-terminal domain"/>
    <property type="match status" value="1"/>
</dbReference>
<sequence length="599" mass="67039">MSGRCLLGLILTTISLGICVHSQQFDYIVVGSGAGGGVVATELAKAGFDTLLIEAGPDYKSAVISTPGMHLQASEDPAISFEYFVKNYPESTGVRQNVYYPRVGALGGCPNHHAMVGMYPNTRDFDALVEATNDDGWKEANMRKYFKQMERNHYNKADVNEADHGFNGWFPTSYSDFTRQPTLDPQLRDVLKVLGGDTSRDVNGYTRTGALESDQEGRMLIPQNVDGKVFERGDFSGYIKEVASNGKLTIWTDTLATKILLDQENTAKGVEYKKGRYLYKASPLSNDENREHAPHGKVYAKKEIILSAGTFNTPQLLMLSGIGDAEHLAAMDIEPRVDLKGVGRNMQDRYETPHIMKLNRKFAHLKHCKFWANFSDPCFDMYQKHRAGPYISDGILSGYMDKSDPSLNEPDLFTINLALRFEGFFKGYAQFAADHPDSMSHLILKAHTKNKAGEVKLKSKNPFETPYINFHYFEQGGEHDLNAIVKQIRIQRKRDSGPHWSGFTEHLPGLNVTTDEELKDYIRKTTWGHHACCTAKVGHDNDPMAVLDQRFRVRGTQNLRVVDASVFTEIPGYFPVLFIHMVGYKAAADIIADASANSY</sequence>
<evidence type="ECO:0000256" key="1">
    <source>
        <dbReference type="ARBA" id="ARBA00010790"/>
    </source>
</evidence>
<proteinExistence type="inferred from homology"/>
<protein>
    <recommendedName>
        <fullName evidence="3">Glucose-methanol-choline oxidoreductase N-terminal domain-containing protein</fullName>
    </recommendedName>
</protein>
<feature type="domain" description="Glucose-methanol-choline oxidoreductase N-terminal" evidence="3">
    <location>
        <begin position="309"/>
        <end position="323"/>
    </location>
</feature>
<comment type="caution">
    <text evidence="4">The sequence shown here is derived from an EMBL/GenBank/DDBJ whole genome shotgun (WGS) entry which is preliminary data.</text>
</comment>
<gene>
    <name evidence="4" type="ORF">K7432_015337</name>
</gene>
<dbReference type="InterPro" id="IPR012132">
    <property type="entry name" value="GMC_OxRdtase"/>
</dbReference>
<reference evidence="4 5" key="1">
    <citation type="submission" date="2023-04" db="EMBL/GenBank/DDBJ databases">
        <title>Genome of Basidiobolus ranarum AG-B5.</title>
        <authorList>
            <person name="Stajich J.E."/>
            <person name="Carter-House D."/>
            <person name="Gryganskyi A."/>
        </authorList>
    </citation>
    <scope>NUCLEOTIDE SEQUENCE [LARGE SCALE GENOMIC DNA]</scope>
    <source>
        <strain evidence="4 5">AG-B5</strain>
    </source>
</reference>
<dbReference type="EMBL" id="JASJQH010002048">
    <property type="protein sequence ID" value="KAK9760535.1"/>
    <property type="molecule type" value="Genomic_DNA"/>
</dbReference>
<dbReference type="PROSITE" id="PS00624">
    <property type="entry name" value="GMC_OXRED_2"/>
    <property type="match status" value="1"/>
</dbReference>
<evidence type="ECO:0000259" key="3">
    <source>
        <dbReference type="PROSITE" id="PS00624"/>
    </source>
</evidence>
<accession>A0ABR2WGC0</accession>
<dbReference type="Proteomes" id="UP001479436">
    <property type="component" value="Unassembled WGS sequence"/>
</dbReference>
<dbReference type="Pfam" id="PF05199">
    <property type="entry name" value="GMC_oxred_C"/>
    <property type="match status" value="1"/>
</dbReference>
<name>A0ABR2WGC0_9FUNG</name>
<dbReference type="PANTHER" id="PTHR11552:SF100">
    <property type="entry name" value="DEHYDROGENASE, PUTATIVE (AFU_ORTHOLOGUE AFUA_5G00630)-RELATED"/>
    <property type="match status" value="1"/>
</dbReference>
<dbReference type="InterPro" id="IPR007867">
    <property type="entry name" value="GMC_OxRtase_C"/>
</dbReference>
<dbReference type="InterPro" id="IPR000172">
    <property type="entry name" value="GMC_OxRdtase_N"/>
</dbReference>
<feature type="chain" id="PRO_5047522301" description="Glucose-methanol-choline oxidoreductase N-terminal domain-containing protein" evidence="2">
    <location>
        <begin position="23"/>
        <end position="599"/>
    </location>
</feature>
<organism evidence="4 5">
    <name type="scientific">Basidiobolus ranarum</name>
    <dbReference type="NCBI Taxonomy" id="34480"/>
    <lineage>
        <taxon>Eukaryota</taxon>
        <taxon>Fungi</taxon>
        <taxon>Fungi incertae sedis</taxon>
        <taxon>Zoopagomycota</taxon>
        <taxon>Entomophthoromycotina</taxon>
        <taxon>Basidiobolomycetes</taxon>
        <taxon>Basidiobolales</taxon>
        <taxon>Basidiobolaceae</taxon>
        <taxon>Basidiobolus</taxon>
    </lineage>
</organism>
<feature type="signal peptide" evidence="2">
    <location>
        <begin position="1"/>
        <end position="22"/>
    </location>
</feature>
<evidence type="ECO:0000313" key="5">
    <source>
        <dbReference type="Proteomes" id="UP001479436"/>
    </source>
</evidence>
<keyword evidence="2" id="KW-0732">Signal</keyword>
<dbReference type="PANTHER" id="PTHR11552">
    <property type="entry name" value="GLUCOSE-METHANOL-CHOLINE GMC OXIDOREDUCTASE"/>
    <property type="match status" value="1"/>
</dbReference>
<dbReference type="InterPro" id="IPR036188">
    <property type="entry name" value="FAD/NAD-bd_sf"/>
</dbReference>
<dbReference type="Gene3D" id="3.50.50.60">
    <property type="entry name" value="FAD/NAD(P)-binding domain"/>
    <property type="match status" value="1"/>
</dbReference>
<evidence type="ECO:0000313" key="4">
    <source>
        <dbReference type="EMBL" id="KAK9760535.1"/>
    </source>
</evidence>